<evidence type="ECO:0000256" key="1">
    <source>
        <dbReference type="SAM" id="MobiDB-lite"/>
    </source>
</evidence>
<proteinExistence type="predicted"/>
<accession>A0A5B7FQG3</accession>
<dbReference type="EMBL" id="VSRR010007673">
    <property type="protein sequence ID" value="MPC47323.1"/>
    <property type="molecule type" value="Genomic_DNA"/>
</dbReference>
<dbReference type="AlphaFoldDB" id="A0A5B7FQG3"/>
<feature type="region of interest" description="Disordered" evidence="1">
    <location>
        <begin position="137"/>
        <end position="185"/>
    </location>
</feature>
<comment type="caution">
    <text evidence="2">The sequence shown here is derived from an EMBL/GenBank/DDBJ whole genome shotgun (WGS) entry which is preliminary data.</text>
</comment>
<evidence type="ECO:0000313" key="3">
    <source>
        <dbReference type="Proteomes" id="UP000324222"/>
    </source>
</evidence>
<feature type="region of interest" description="Disordered" evidence="1">
    <location>
        <begin position="1"/>
        <end position="66"/>
    </location>
</feature>
<protein>
    <submittedName>
        <fullName evidence="2">Uncharacterized protein</fullName>
    </submittedName>
</protein>
<organism evidence="2 3">
    <name type="scientific">Portunus trituberculatus</name>
    <name type="common">Swimming crab</name>
    <name type="synonym">Neptunus trituberculatus</name>
    <dbReference type="NCBI Taxonomy" id="210409"/>
    <lineage>
        <taxon>Eukaryota</taxon>
        <taxon>Metazoa</taxon>
        <taxon>Ecdysozoa</taxon>
        <taxon>Arthropoda</taxon>
        <taxon>Crustacea</taxon>
        <taxon>Multicrustacea</taxon>
        <taxon>Malacostraca</taxon>
        <taxon>Eumalacostraca</taxon>
        <taxon>Eucarida</taxon>
        <taxon>Decapoda</taxon>
        <taxon>Pleocyemata</taxon>
        <taxon>Brachyura</taxon>
        <taxon>Eubrachyura</taxon>
        <taxon>Portunoidea</taxon>
        <taxon>Portunidae</taxon>
        <taxon>Portuninae</taxon>
        <taxon>Portunus</taxon>
    </lineage>
</organism>
<sequence length="185" mass="20828">MACRAAVAHPSTYGDQGEADHPASDNDSDESIRYALHLPPRTAPRFHHAHSHPQATPRRPPPQYSDTRVCWRKRQYLTEKLSCELATSNASEAQRQGKMTGRGSTDPCAMYPYTRCTTRLNITSFSAEVDCLTDSMAPQQRGDRHRSEGRRCHNENLHFPRCASGNQLHGGSEDDDGEQKEDKHR</sequence>
<feature type="compositionally biased region" description="Basic and acidic residues" evidence="1">
    <location>
        <begin position="141"/>
        <end position="158"/>
    </location>
</feature>
<gene>
    <name evidence="2" type="ORF">E2C01_041066</name>
</gene>
<dbReference type="Proteomes" id="UP000324222">
    <property type="component" value="Unassembled WGS sequence"/>
</dbReference>
<keyword evidence="3" id="KW-1185">Reference proteome</keyword>
<reference evidence="2 3" key="1">
    <citation type="submission" date="2019-05" db="EMBL/GenBank/DDBJ databases">
        <title>Another draft genome of Portunus trituberculatus and its Hox gene families provides insights of decapod evolution.</title>
        <authorList>
            <person name="Jeong J.-H."/>
            <person name="Song I."/>
            <person name="Kim S."/>
            <person name="Choi T."/>
            <person name="Kim D."/>
            <person name="Ryu S."/>
            <person name="Kim W."/>
        </authorList>
    </citation>
    <scope>NUCLEOTIDE SEQUENCE [LARGE SCALE GENOMIC DNA]</scope>
    <source>
        <tissue evidence="2">Muscle</tissue>
    </source>
</reference>
<name>A0A5B7FQG3_PORTR</name>
<evidence type="ECO:0000313" key="2">
    <source>
        <dbReference type="EMBL" id="MPC47323.1"/>
    </source>
</evidence>